<keyword evidence="2" id="KW-1185">Reference proteome</keyword>
<evidence type="ECO:0008006" key="3">
    <source>
        <dbReference type="Google" id="ProtNLM"/>
    </source>
</evidence>
<organism evidence="1 2">
    <name type="scientific">Aspergillus cavernicola</name>
    <dbReference type="NCBI Taxonomy" id="176166"/>
    <lineage>
        <taxon>Eukaryota</taxon>
        <taxon>Fungi</taxon>
        <taxon>Dikarya</taxon>
        <taxon>Ascomycota</taxon>
        <taxon>Pezizomycotina</taxon>
        <taxon>Eurotiomycetes</taxon>
        <taxon>Eurotiomycetidae</taxon>
        <taxon>Eurotiales</taxon>
        <taxon>Aspergillaceae</taxon>
        <taxon>Aspergillus</taxon>
        <taxon>Aspergillus subgen. Nidulantes</taxon>
    </lineage>
</organism>
<sequence length="330" mass="37857">MIRTMEMEFLQSNPIFYEPRPRSGSDVLTVRRHRFNRRSAITSRFANRPLSSMTVSEAHTILRELRELEFPYSMHNAMKLSHLNMHLLGIARMNYLHARYRRPGRFSTRMSSAYAWVCGVPKGGGWMVDGGCFAEELVRWTLEYESEKAKPTELNRVIGRSLMDLGTWRVPGGLKPVAERVIGTMLDAHMRVSMGFPEPGLVIETLMKVIVTTRKFILRYLTLPRSESRAVRVLEEHPDPVSGLYTINLWIVEPWYIKPTFKNRWGVKALLARLFGNGAVPTVNGSYREEGYDLRTIGPAAQEKRGLDESEKIYEESKGRQYAAGCPFHC</sequence>
<dbReference type="EMBL" id="JBFXLS010000029">
    <property type="protein sequence ID" value="KAL2826622.1"/>
    <property type="molecule type" value="Genomic_DNA"/>
</dbReference>
<protein>
    <recommendedName>
        <fullName evidence="3">ER-bound oxygenase mpaB/mpaB'/Rubber oxygenase catalytic domain-containing protein</fullName>
    </recommendedName>
</protein>
<evidence type="ECO:0000313" key="1">
    <source>
        <dbReference type="EMBL" id="KAL2826622.1"/>
    </source>
</evidence>
<accession>A0ABR4IGC0</accession>
<dbReference type="Proteomes" id="UP001610335">
    <property type="component" value="Unassembled WGS sequence"/>
</dbReference>
<dbReference type="InterPro" id="IPR046366">
    <property type="entry name" value="MPAB"/>
</dbReference>
<reference evidence="1 2" key="1">
    <citation type="submission" date="2024-07" db="EMBL/GenBank/DDBJ databases">
        <title>Section-level genome sequencing and comparative genomics of Aspergillus sections Usti and Cavernicolus.</title>
        <authorList>
            <consortium name="Lawrence Berkeley National Laboratory"/>
            <person name="Nybo J.L."/>
            <person name="Vesth T.C."/>
            <person name="Theobald S."/>
            <person name="Frisvad J.C."/>
            <person name="Larsen T.O."/>
            <person name="Kjaerboelling I."/>
            <person name="Rothschild-Mancinelli K."/>
            <person name="Lyhne E.K."/>
            <person name="Kogle M.E."/>
            <person name="Barry K."/>
            <person name="Clum A."/>
            <person name="Na H."/>
            <person name="Ledsgaard L."/>
            <person name="Lin J."/>
            <person name="Lipzen A."/>
            <person name="Kuo A."/>
            <person name="Riley R."/>
            <person name="Mondo S."/>
            <person name="LaButti K."/>
            <person name="Haridas S."/>
            <person name="Pangalinan J."/>
            <person name="Salamov A.A."/>
            <person name="Simmons B.A."/>
            <person name="Magnuson J.K."/>
            <person name="Chen J."/>
            <person name="Drula E."/>
            <person name="Henrissat B."/>
            <person name="Wiebenga A."/>
            <person name="Lubbers R.J."/>
            <person name="Gomes A.C."/>
            <person name="Makela M.R."/>
            <person name="Stajich J."/>
            <person name="Grigoriev I.V."/>
            <person name="Mortensen U.H."/>
            <person name="De vries R.P."/>
            <person name="Baker S.E."/>
            <person name="Andersen M.R."/>
        </authorList>
    </citation>
    <scope>NUCLEOTIDE SEQUENCE [LARGE SCALE GENOMIC DNA]</scope>
    <source>
        <strain evidence="1 2">CBS 600.67</strain>
    </source>
</reference>
<gene>
    <name evidence="1" type="ORF">BDW59DRAFT_179340</name>
</gene>
<dbReference type="PANTHER" id="PTHR36124:SF4">
    <property type="entry name" value="ER-BOUND OXYGENASE MPAB_MPAB'_RUBBER OXYGENASE CATALYTIC DOMAIN-CONTAINING PROTEIN"/>
    <property type="match status" value="1"/>
</dbReference>
<evidence type="ECO:0000313" key="2">
    <source>
        <dbReference type="Proteomes" id="UP001610335"/>
    </source>
</evidence>
<dbReference type="PANTHER" id="PTHR36124">
    <property type="match status" value="1"/>
</dbReference>
<comment type="caution">
    <text evidence="1">The sequence shown here is derived from an EMBL/GenBank/DDBJ whole genome shotgun (WGS) entry which is preliminary data.</text>
</comment>
<name>A0ABR4IGC0_9EURO</name>
<proteinExistence type="predicted"/>